<comment type="caution">
    <text evidence="2">The sequence shown here is derived from an EMBL/GenBank/DDBJ whole genome shotgun (WGS) entry which is preliminary data.</text>
</comment>
<dbReference type="Pfam" id="PF00561">
    <property type="entry name" value="Abhydrolase_1"/>
    <property type="match status" value="1"/>
</dbReference>
<gene>
    <name evidence="2" type="ORF">GCM10022242_19100</name>
</gene>
<dbReference type="Proteomes" id="UP001501821">
    <property type="component" value="Unassembled WGS sequence"/>
</dbReference>
<dbReference type="Gene3D" id="3.40.50.1820">
    <property type="entry name" value="alpha/beta hydrolase"/>
    <property type="match status" value="1"/>
</dbReference>
<feature type="domain" description="AB hydrolase-1" evidence="1">
    <location>
        <begin position="35"/>
        <end position="276"/>
    </location>
</feature>
<name>A0ABP7IFR5_9ACTN</name>
<dbReference type="InterPro" id="IPR000073">
    <property type="entry name" value="AB_hydrolase_1"/>
</dbReference>
<protein>
    <recommendedName>
        <fullName evidence="1">AB hydrolase-1 domain-containing protein</fullName>
    </recommendedName>
</protein>
<keyword evidence="3" id="KW-1185">Reference proteome</keyword>
<evidence type="ECO:0000259" key="1">
    <source>
        <dbReference type="Pfam" id="PF00561"/>
    </source>
</evidence>
<sequence>MVGTGMDECRIEDERIQRVNGVDLCSQAFGEPSDPAVLLIAGRDSSMDWWEDDFCRRLAVGGRYVVRYDLRDTGRSTTYPAGEPDYSFADLVDDAVGILDAREIASAHVVGISMGGALAQWLGVLHRDRVESLTLVDTSGALPGMPDDLPPPEPELADYFRSGGLRPEDATDTAAVVEHVVEGQRAFARGPFDEDRWRSIATRVVQRMPSVPGGLGNHGVMRDCPSPDAGLGEITVPTLVVHGTADPLFPLPHGRALARAIPGATLLPLEGVGHEAPPPSTWDVVVPALLRLTGNR</sequence>
<evidence type="ECO:0000313" key="2">
    <source>
        <dbReference type="EMBL" id="GAA3817338.1"/>
    </source>
</evidence>
<dbReference type="PRINTS" id="PR00111">
    <property type="entry name" value="ABHYDROLASE"/>
</dbReference>
<dbReference type="EMBL" id="BAABAH010000005">
    <property type="protein sequence ID" value="GAA3817338.1"/>
    <property type="molecule type" value="Genomic_DNA"/>
</dbReference>
<proteinExistence type="predicted"/>
<reference evidence="3" key="1">
    <citation type="journal article" date="2019" name="Int. J. Syst. Evol. Microbiol.">
        <title>The Global Catalogue of Microorganisms (GCM) 10K type strain sequencing project: providing services to taxonomists for standard genome sequencing and annotation.</title>
        <authorList>
            <consortium name="The Broad Institute Genomics Platform"/>
            <consortium name="The Broad Institute Genome Sequencing Center for Infectious Disease"/>
            <person name="Wu L."/>
            <person name="Ma J."/>
        </authorList>
    </citation>
    <scope>NUCLEOTIDE SEQUENCE [LARGE SCALE GENOMIC DNA]</scope>
    <source>
        <strain evidence="3">JCM 16953</strain>
    </source>
</reference>
<organism evidence="2 3">
    <name type="scientific">Nocardioides panacisoli</name>
    <dbReference type="NCBI Taxonomy" id="627624"/>
    <lineage>
        <taxon>Bacteria</taxon>
        <taxon>Bacillati</taxon>
        <taxon>Actinomycetota</taxon>
        <taxon>Actinomycetes</taxon>
        <taxon>Propionibacteriales</taxon>
        <taxon>Nocardioidaceae</taxon>
        <taxon>Nocardioides</taxon>
    </lineage>
</organism>
<dbReference type="PANTHER" id="PTHR43433">
    <property type="entry name" value="HYDROLASE, ALPHA/BETA FOLD FAMILY PROTEIN"/>
    <property type="match status" value="1"/>
</dbReference>
<accession>A0ABP7IFR5</accession>
<dbReference type="SUPFAM" id="SSF53474">
    <property type="entry name" value="alpha/beta-Hydrolases"/>
    <property type="match status" value="1"/>
</dbReference>
<evidence type="ECO:0000313" key="3">
    <source>
        <dbReference type="Proteomes" id="UP001501821"/>
    </source>
</evidence>
<dbReference type="InterPro" id="IPR029058">
    <property type="entry name" value="AB_hydrolase_fold"/>
</dbReference>
<dbReference type="RefSeq" id="WP_344774712.1">
    <property type="nucleotide sequence ID" value="NZ_BAABAH010000005.1"/>
</dbReference>
<dbReference type="InterPro" id="IPR050471">
    <property type="entry name" value="AB_hydrolase"/>
</dbReference>
<dbReference type="PANTHER" id="PTHR43433:SF5">
    <property type="entry name" value="AB HYDROLASE-1 DOMAIN-CONTAINING PROTEIN"/>
    <property type="match status" value="1"/>
</dbReference>